<dbReference type="STRING" id="177439.DP2111"/>
<evidence type="ECO:0000313" key="3">
    <source>
        <dbReference type="Proteomes" id="UP000000602"/>
    </source>
</evidence>
<dbReference type="KEGG" id="dps:DP2111"/>
<organism evidence="2 3">
    <name type="scientific">Desulfotalea psychrophila (strain LSv54 / DSM 12343)</name>
    <dbReference type="NCBI Taxonomy" id="177439"/>
    <lineage>
        <taxon>Bacteria</taxon>
        <taxon>Pseudomonadati</taxon>
        <taxon>Thermodesulfobacteriota</taxon>
        <taxon>Desulfobulbia</taxon>
        <taxon>Desulfobulbales</taxon>
        <taxon>Desulfocapsaceae</taxon>
        <taxon>Desulfotalea</taxon>
    </lineage>
</organism>
<protein>
    <submittedName>
        <fullName evidence="2">Uncharacterized protein</fullName>
    </submittedName>
</protein>
<keyword evidence="1" id="KW-0472">Membrane</keyword>
<accession>Q6ALD5</accession>
<evidence type="ECO:0000313" key="2">
    <source>
        <dbReference type="EMBL" id="CAG36840.1"/>
    </source>
</evidence>
<feature type="transmembrane region" description="Helical" evidence="1">
    <location>
        <begin position="51"/>
        <end position="71"/>
    </location>
</feature>
<keyword evidence="1" id="KW-0812">Transmembrane</keyword>
<dbReference type="HOGENOM" id="CLU_2715838_0_0_7"/>
<keyword evidence="1" id="KW-1133">Transmembrane helix</keyword>
<dbReference type="EMBL" id="CR522870">
    <property type="protein sequence ID" value="CAG36840.1"/>
    <property type="molecule type" value="Genomic_DNA"/>
</dbReference>
<dbReference type="AlphaFoldDB" id="Q6ALD5"/>
<reference evidence="3" key="1">
    <citation type="journal article" date="2004" name="Environ. Microbiol.">
        <title>The genome of Desulfotalea psychrophila, a sulfate-reducing bacterium from permanently cold Arctic sediments.</title>
        <authorList>
            <person name="Rabus R."/>
            <person name="Ruepp A."/>
            <person name="Frickey T."/>
            <person name="Rattei T."/>
            <person name="Fartmann B."/>
            <person name="Stark M."/>
            <person name="Bauer M."/>
            <person name="Zibat A."/>
            <person name="Lombardot T."/>
            <person name="Becker I."/>
            <person name="Amann J."/>
            <person name="Gellner K."/>
            <person name="Teeling H."/>
            <person name="Leuschner W.D."/>
            <person name="Gloeckner F.-O."/>
            <person name="Lupas A.N."/>
            <person name="Amann R."/>
            <person name="Klenk H.-P."/>
        </authorList>
    </citation>
    <scope>NUCLEOTIDE SEQUENCE [LARGE SCALE GENOMIC DNA]</scope>
    <source>
        <strain evidence="3">DSM 12343 / LSv54</strain>
    </source>
</reference>
<proteinExistence type="predicted"/>
<keyword evidence="3" id="KW-1185">Reference proteome</keyword>
<evidence type="ECO:0000256" key="1">
    <source>
        <dbReference type="SAM" id="Phobius"/>
    </source>
</evidence>
<dbReference type="Proteomes" id="UP000000602">
    <property type="component" value="Chromosome"/>
</dbReference>
<gene>
    <name evidence="2" type="ordered locus">DP2111</name>
</gene>
<name>Q6ALD5_DESPS</name>
<feature type="transmembrane region" description="Helical" evidence="1">
    <location>
        <begin position="27"/>
        <end position="45"/>
    </location>
</feature>
<sequence>MHQKKWHGLFPGSTFLPFGNYRSLSDCLAGSISVWIGVAIIFFLSELYQQLHPLYLCNPLGASIFSSVWLVF</sequence>